<dbReference type="GO" id="GO:0032511">
    <property type="term" value="P:late endosome to vacuole transport via multivesicular body sorting pathway"/>
    <property type="evidence" value="ECO:0007669"/>
    <property type="project" value="TreeGrafter"/>
</dbReference>
<dbReference type="PANTHER" id="PTHR22761:SF10">
    <property type="entry name" value="GH13992P"/>
    <property type="match status" value="1"/>
</dbReference>
<evidence type="ECO:0000256" key="1">
    <source>
        <dbReference type="ARBA" id="ARBA00004177"/>
    </source>
</evidence>
<evidence type="ECO:0000256" key="2">
    <source>
        <dbReference type="ARBA" id="ARBA00006190"/>
    </source>
</evidence>
<gene>
    <name evidence="5" type="ORF">PKNA1_C2_1462800</name>
    <name evidence="6" type="ORF">PKNA1_H1_1462800</name>
</gene>
<reference evidence="5" key="2">
    <citation type="submission" date="2016-05" db="EMBL/GenBank/DDBJ databases">
        <authorList>
            <person name="Lavstsen T."/>
            <person name="Jespersen J.S."/>
        </authorList>
    </citation>
    <scope>NUCLEOTIDE SEQUENCE [LARGE SCALE GENOMIC DNA]</scope>
</reference>
<dbReference type="GO" id="GO:0005771">
    <property type="term" value="C:multivesicular body"/>
    <property type="evidence" value="ECO:0007669"/>
    <property type="project" value="TreeGrafter"/>
</dbReference>
<dbReference type="Proteomes" id="UP000182142">
    <property type="component" value="Unassembled WGS sequence"/>
</dbReference>
<comment type="similarity">
    <text evidence="2">Belongs to the SNF7 family.</text>
</comment>
<dbReference type="InterPro" id="IPR005024">
    <property type="entry name" value="Snf7_fam"/>
</dbReference>
<dbReference type="EMBL" id="CWHR02000032">
    <property type="protein sequence ID" value="SBO29574.1"/>
    <property type="molecule type" value="Genomic_DNA"/>
</dbReference>
<accession>A0A1A7VWF6</accession>
<evidence type="ECO:0000313" key="8">
    <source>
        <dbReference type="Proteomes" id="UP000182142"/>
    </source>
</evidence>
<dbReference type="AlphaFoldDB" id="A0A1A7VWF6"/>
<dbReference type="Gene3D" id="1.10.287.1060">
    <property type="entry name" value="ESAT-6-like"/>
    <property type="match status" value="1"/>
</dbReference>
<organism evidence="5 7">
    <name type="scientific">Plasmodium knowlesi (strain H)</name>
    <dbReference type="NCBI Taxonomy" id="5851"/>
    <lineage>
        <taxon>Eukaryota</taxon>
        <taxon>Sar</taxon>
        <taxon>Alveolata</taxon>
        <taxon>Apicomplexa</taxon>
        <taxon>Aconoidasida</taxon>
        <taxon>Haemosporida</taxon>
        <taxon>Plasmodiidae</taxon>
        <taxon>Plasmodium</taxon>
        <taxon>Plasmodium (Plasmodium)</taxon>
    </lineage>
</organism>
<proteinExistence type="inferred from homology"/>
<evidence type="ECO:0000313" key="7">
    <source>
        <dbReference type="Proteomes" id="UP000182128"/>
    </source>
</evidence>
<protein>
    <submittedName>
        <fullName evidence="5">Vacuolar-sorting protein SNF7, putative</fullName>
    </submittedName>
</protein>
<reference evidence="7 8" key="1">
    <citation type="submission" date="2016-05" db="EMBL/GenBank/DDBJ databases">
        <authorList>
            <person name="Sharaf H."/>
        </authorList>
    </citation>
    <scope>NUCLEOTIDE SEQUENCE [LARGE SCALE GENOMIC DNA]</scope>
    <source>
        <strain evidence="7 8">H</strain>
    </source>
</reference>
<evidence type="ECO:0000313" key="6">
    <source>
        <dbReference type="EMBL" id="SBO29574.1"/>
    </source>
</evidence>
<dbReference type="GO" id="GO:0006900">
    <property type="term" value="P:vesicle budding from membrane"/>
    <property type="evidence" value="ECO:0007669"/>
    <property type="project" value="TreeGrafter"/>
</dbReference>
<evidence type="ECO:0000256" key="4">
    <source>
        <dbReference type="SAM" id="Coils"/>
    </source>
</evidence>
<name>A0A1A7VWF6_PLAKH</name>
<dbReference type="GO" id="GO:0009898">
    <property type="term" value="C:cytoplasmic side of plasma membrane"/>
    <property type="evidence" value="ECO:0007669"/>
    <property type="project" value="TreeGrafter"/>
</dbReference>
<dbReference type="Proteomes" id="UP000182128">
    <property type="component" value="Unassembled WGS sequence"/>
</dbReference>
<dbReference type="EMBL" id="CWHQ02000019">
    <property type="protein sequence ID" value="SBO26295.1"/>
    <property type="molecule type" value="Genomic_DNA"/>
</dbReference>
<evidence type="ECO:0000313" key="5">
    <source>
        <dbReference type="EMBL" id="SBO26295.1"/>
    </source>
</evidence>
<comment type="subcellular location">
    <subcellularLocation>
        <location evidence="1">Endosome</location>
    </subcellularLocation>
</comment>
<keyword evidence="4" id="KW-0175">Coiled coil</keyword>
<keyword evidence="3" id="KW-0967">Endosome</keyword>
<sequence length="263" mass="30925">MRFWFGKKKNSSECFDNKKKNNDEIYKAILKNREAIDALEKKQVQVEKKIKQLEIEAKQKVEQNQMSNAKILLKRKKLYEQEIENILNNRLTLEDNMINLENMHLHKIAVNALSYAANTHKKLNNEINTQKVEKIIDTIQENKDIQEEINQALSFNLLNNVDEDEIDKELDLLKEQTMEEKLTATVNKIPDLPLGTHTAISQSFSFMFFYTFERSDCHKNIWPQFLLPTDNHLVNVKAREQLIDKTTEESDDEELKELIGEMT</sequence>
<feature type="coiled-coil region" evidence="4">
    <location>
        <begin position="36"/>
        <end position="103"/>
    </location>
</feature>
<evidence type="ECO:0000256" key="3">
    <source>
        <dbReference type="ARBA" id="ARBA00022753"/>
    </source>
</evidence>
<dbReference type="Pfam" id="PF03357">
    <property type="entry name" value="Snf7"/>
    <property type="match status" value="1"/>
</dbReference>
<dbReference type="GO" id="GO:0000815">
    <property type="term" value="C:ESCRT III complex"/>
    <property type="evidence" value="ECO:0007669"/>
    <property type="project" value="TreeGrafter"/>
</dbReference>
<dbReference type="PANTHER" id="PTHR22761">
    <property type="entry name" value="CHARGED MULTIVESICULAR BODY PROTEIN"/>
    <property type="match status" value="1"/>
</dbReference>